<dbReference type="PROSITE" id="PS50293">
    <property type="entry name" value="TPR_REGION"/>
    <property type="match status" value="8"/>
</dbReference>
<evidence type="ECO:0000256" key="8">
    <source>
        <dbReference type="ARBA" id="ARBA00022803"/>
    </source>
</evidence>
<dbReference type="InterPro" id="IPR019734">
    <property type="entry name" value="TPR_rpt"/>
</dbReference>
<comment type="caution">
    <text evidence="12">The sequence shown here is derived from an EMBL/GenBank/DDBJ whole genome shotgun (WGS) entry which is preliminary data.</text>
</comment>
<dbReference type="Gene3D" id="3.40.50.2000">
    <property type="entry name" value="Glycogen Phosphorylase B"/>
    <property type="match status" value="1"/>
</dbReference>
<organism evidence="12 13">
    <name type="scientific">Brassica cretica</name>
    <name type="common">Mustard</name>
    <dbReference type="NCBI Taxonomy" id="69181"/>
    <lineage>
        <taxon>Eukaryota</taxon>
        <taxon>Viridiplantae</taxon>
        <taxon>Streptophyta</taxon>
        <taxon>Embryophyta</taxon>
        <taxon>Tracheophyta</taxon>
        <taxon>Spermatophyta</taxon>
        <taxon>Magnoliopsida</taxon>
        <taxon>eudicotyledons</taxon>
        <taxon>Gunneridae</taxon>
        <taxon>Pentapetalae</taxon>
        <taxon>rosids</taxon>
        <taxon>malvids</taxon>
        <taxon>Brassicales</taxon>
        <taxon>Brassicaceae</taxon>
        <taxon>Brassiceae</taxon>
        <taxon>Brassica</taxon>
    </lineage>
</organism>
<dbReference type="Pfam" id="PF00515">
    <property type="entry name" value="TPR_1"/>
    <property type="match status" value="1"/>
</dbReference>
<keyword evidence="13" id="KW-1185">Reference proteome</keyword>
<reference evidence="12 13" key="1">
    <citation type="journal article" date="2020" name="BMC Genomics">
        <title>Intraspecific diversification of the crop wild relative Brassica cretica Lam. using demographic model selection.</title>
        <authorList>
            <person name="Kioukis A."/>
            <person name="Michalopoulou V.A."/>
            <person name="Briers L."/>
            <person name="Pirintsos S."/>
            <person name="Studholme D.J."/>
            <person name="Pavlidis P."/>
            <person name="Sarris P.F."/>
        </authorList>
    </citation>
    <scope>NUCLEOTIDE SEQUENCE [LARGE SCALE GENOMIC DNA]</scope>
    <source>
        <strain evidence="13">cv. PFS-1207/04</strain>
    </source>
</reference>
<evidence type="ECO:0000256" key="4">
    <source>
        <dbReference type="ARBA" id="ARBA00019143"/>
    </source>
</evidence>
<keyword evidence="8 10" id="KW-0802">TPR repeat</keyword>
<dbReference type="Proteomes" id="UP000266723">
    <property type="component" value="Unassembled WGS sequence"/>
</dbReference>
<dbReference type="PANTHER" id="PTHR44366">
    <property type="entry name" value="UDP-N-ACETYLGLUCOSAMINE--PEPTIDE N-ACETYLGLUCOSAMINYLTRANSFERASE 110 KDA SUBUNIT"/>
    <property type="match status" value="1"/>
</dbReference>
<feature type="repeat" description="TPR" evidence="10">
    <location>
        <begin position="294"/>
        <end position="327"/>
    </location>
</feature>
<comment type="pathway">
    <text evidence="1">Protein modification; protein glycosylation.</text>
</comment>
<gene>
    <name evidence="12" type="ORF">DY000_02043922</name>
</gene>
<keyword evidence="9" id="KW-0939">Gibberellin signaling pathway</keyword>
<feature type="domain" description="O-GlcNAc transferase C-terminal" evidence="11">
    <location>
        <begin position="848"/>
        <end position="975"/>
    </location>
</feature>
<dbReference type="EC" id="2.4.1.255" evidence="3"/>
<evidence type="ECO:0000256" key="9">
    <source>
        <dbReference type="ARBA" id="ARBA00022941"/>
    </source>
</evidence>
<dbReference type="Pfam" id="PF13181">
    <property type="entry name" value="TPR_8"/>
    <property type="match status" value="2"/>
</dbReference>
<feature type="repeat" description="TPR" evidence="10">
    <location>
        <begin position="328"/>
        <end position="361"/>
    </location>
</feature>
<evidence type="ECO:0000256" key="7">
    <source>
        <dbReference type="ARBA" id="ARBA00022737"/>
    </source>
</evidence>
<dbReference type="Gene3D" id="3.40.50.11380">
    <property type="match status" value="1"/>
</dbReference>
<feature type="repeat" description="TPR" evidence="10">
    <location>
        <begin position="179"/>
        <end position="212"/>
    </location>
</feature>
<evidence type="ECO:0000259" key="11">
    <source>
        <dbReference type="Pfam" id="PF13844"/>
    </source>
</evidence>
<dbReference type="EMBL" id="QGKV02001507">
    <property type="protein sequence ID" value="KAF3533961.1"/>
    <property type="molecule type" value="Genomic_DNA"/>
</dbReference>
<dbReference type="InterPro" id="IPR011990">
    <property type="entry name" value="TPR-like_helical_dom_sf"/>
</dbReference>
<dbReference type="Gene3D" id="1.25.40.10">
    <property type="entry name" value="Tetratricopeptide repeat domain"/>
    <property type="match status" value="5"/>
</dbReference>
<evidence type="ECO:0000313" key="13">
    <source>
        <dbReference type="Proteomes" id="UP000266723"/>
    </source>
</evidence>
<feature type="repeat" description="TPR" evidence="10">
    <location>
        <begin position="111"/>
        <end position="144"/>
    </location>
</feature>
<feature type="repeat" description="TPR" evidence="10">
    <location>
        <begin position="213"/>
        <end position="246"/>
    </location>
</feature>
<sequence length="1008" mass="113745">MMMVSRPVFLDEVFTRKLDLSSTSSSSSSLLLNQFNKSHEADDDARLTLAHQLYKAGDFKQALEHSNLVYQRNPLRTDNLLLIGAIYYQLQDYDMCIARNEEALRIQPQFAECYGNMANAWKEKGDTDRAIRYYLIAIELKPNYADAWSNLASAYMRKGRLSEATQCCQQALSLNPLLVDAHSNLGNLMKAQGLIQEAYSCYLEAVRIQPTFAIAWSNLAGLFMESGDLNRALQYYKEAVKLKPAFPDAYFNLGNVYKRQSCVISMPYRRGQVLQWHLAYSCYLEAVRIQPTFAIAWSNLAGLFMESGDLNRALQYYKEAVKLKPAFPDAYFNLGNVYKALGRPTEAIMCYQHAIQARPSFAMAFGNIATIYYEQGQLDLAIRHYKQAISRDPRFLEAYNNLGNALKDIGRVEEAVRCYNHCLHLQPNHPQAMANLGNIYMEWNMMGPASSLFQATLTVTTGLSAPFNNLALIYKQQGNYTNAISCYNEVLRIDPLAADALVNRGNTFKEIGRVTEAIQDYMHAITFRPTMAEAHANLASAYKDSGHVEAAITSYKQALLLRPDFPEATCNLLHTLQCVCCWEDRSKMFTEVEGIIRRQINMSVLPSVQPFHAIAYPIDPILALEISRKYAAHCSIIASRFGLPPFNHPAGVPVKREGGFKRLRIGYVSSDFGNHPLSHLMGSVFGMHNRENVEVFCYALSPNDGTEWRQRTQSEAEHFLDVSAMSSDAIAKTINEDKIQILINLNGYTKGARNEIFAMQPAPIQVSYMGFPGTTGATYIDYLVTDERSLSISLTATLSMITSRKIRMCWIQSLSPRDLTMDFLKINSYLDALTNYTKWILRSSILDAAAQGVHPDQIIFTDVAMKNEHIRRSVLADVILDTPLCNGHTTGTDVLWAGVPMITLPLEKMATRVAGSLCLATGLGHEMIVNSLEEYEEKAVSLALNKPKLQALTKELRASRLTCPLFDTMRWVKNLERSYFKMWNLHCSGQKPQHFKVVENDMEFPHDR</sequence>
<dbReference type="InterPro" id="IPR037919">
    <property type="entry name" value="OGT"/>
</dbReference>
<proteinExistence type="inferred from homology"/>
<feature type="domain" description="O-GlcNAc transferase C-terminal" evidence="11">
    <location>
        <begin position="579"/>
        <end position="795"/>
    </location>
</feature>
<name>A0ABQ7BPA7_BRACR</name>
<dbReference type="PROSITE" id="PS50005">
    <property type="entry name" value="TPR"/>
    <property type="match status" value="12"/>
</dbReference>
<feature type="repeat" description="TPR" evidence="10">
    <location>
        <begin position="145"/>
        <end position="178"/>
    </location>
</feature>
<evidence type="ECO:0000256" key="6">
    <source>
        <dbReference type="ARBA" id="ARBA00022679"/>
    </source>
</evidence>
<feature type="repeat" description="TPR" evidence="10">
    <location>
        <begin position="532"/>
        <end position="565"/>
    </location>
</feature>
<dbReference type="PANTHER" id="PTHR44366:SF1">
    <property type="entry name" value="UDP-N-ACETYLGLUCOSAMINE--PEPTIDE N-ACETYLGLUCOSAMINYLTRANSFERASE 110 KDA SUBUNIT"/>
    <property type="match status" value="1"/>
</dbReference>
<feature type="repeat" description="TPR" evidence="10">
    <location>
        <begin position="464"/>
        <end position="497"/>
    </location>
</feature>
<dbReference type="Pfam" id="PF13414">
    <property type="entry name" value="TPR_11"/>
    <property type="match status" value="4"/>
</dbReference>
<keyword evidence="7" id="KW-0677">Repeat</keyword>
<evidence type="ECO:0000256" key="5">
    <source>
        <dbReference type="ARBA" id="ARBA00022676"/>
    </source>
</evidence>
<feature type="repeat" description="TPR" evidence="10">
    <location>
        <begin position="77"/>
        <end position="110"/>
    </location>
</feature>
<evidence type="ECO:0000313" key="12">
    <source>
        <dbReference type="EMBL" id="KAF3533961.1"/>
    </source>
</evidence>
<evidence type="ECO:0000256" key="3">
    <source>
        <dbReference type="ARBA" id="ARBA00011970"/>
    </source>
</evidence>
<feature type="repeat" description="TPR" evidence="10">
    <location>
        <begin position="362"/>
        <end position="395"/>
    </location>
</feature>
<keyword evidence="5" id="KW-0328">Glycosyltransferase</keyword>
<dbReference type="SUPFAM" id="SSF48452">
    <property type="entry name" value="TPR-like"/>
    <property type="match status" value="3"/>
</dbReference>
<dbReference type="InterPro" id="IPR006597">
    <property type="entry name" value="Sel1-like"/>
</dbReference>
<dbReference type="SMART" id="SM00671">
    <property type="entry name" value="SEL1"/>
    <property type="match status" value="6"/>
</dbReference>
<evidence type="ECO:0000256" key="2">
    <source>
        <dbReference type="ARBA" id="ARBA00005386"/>
    </source>
</evidence>
<comment type="similarity">
    <text evidence="2">Belongs to the glycosyltransferase 41 family. O-GlcNAc transferase subfamily.</text>
</comment>
<keyword evidence="6" id="KW-0808">Transferase</keyword>
<evidence type="ECO:0000256" key="10">
    <source>
        <dbReference type="PROSITE-ProRule" id="PRU00339"/>
    </source>
</evidence>
<dbReference type="InterPro" id="IPR029489">
    <property type="entry name" value="OGT/SEC/SPY_C"/>
</dbReference>
<feature type="repeat" description="TPR" evidence="10">
    <location>
        <begin position="396"/>
        <end position="429"/>
    </location>
</feature>
<protein>
    <recommendedName>
        <fullName evidence="4">Probable UDP-N-acetylglucosamine--peptide N-acetylglucosaminyltransferase SPINDLY</fullName>
        <ecNumber evidence="3">2.4.1.255</ecNumber>
    </recommendedName>
</protein>
<feature type="repeat" description="TPR" evidence="10">
    <location>
        <begin position="498"/>
        <end position="531"/>
    </location>
</feature>
<dbReference type="SMART" id="SM00028">
    <property type="entry name" value="TPR"/>
    <property type="match status" value="15"/>
</dbReference>
<dbReference type="Pfam" id="PF13844">
    <property type="entry name" value="Glyco_transf_41"/>
    <property type="match status" value="2"/>
</dbReference>
<evidence type="ECO:0000256" key="1">
    <source>
        <dbReference type="ARBA" id="ARBA00004922"/>
    </source>
</evidence>
<accession>A0ABQ7BPA7</accession>